<name>A0A1H3ERZ7_9RHOB</name>
<keyword evidence="8" id="KW-1185">Reference proteome</keyword>
<sequence>MTPETDIDPTPFAAKKHLEIKGRRMAYIDEGRGDPIVFQHGNPTSSYLWRNVMRRCEGLGRLIACDLIGMGDSDKLPDSGPDRYTFAEQREFLFALWEELGIDRAVLVLHDWGSALGFDWAARHPEKLRGIAYMEAIVTPLTWDDWPEEARKVFGGFRSDAGETMVLEKNIFVEGVLPNSVLRGLTEAEMAEYRRPFETPGEDRRPTLTWPRQIPIEGTPADVTAVVERYGAWLAASPVPKLFVNAEPGSILRGRARDFCRTWPAQTEVTVPGSHFIQEDSPAAIGDAVAAFVKGLG</sequence>
<dbReference type="InterPro" id="IPR000639">
    <property type="entry name" value="Epox_hydrolase-like"/>
</dbReference>
<dbReference type="InterPro" id="IPR050228">
    <property type="entry name" value="Carboxylesterase_BioH"/>
</dbReference>
<dbReference type="InterPro" id="IPR000073">
    <property type="entry name" value="AB_hydrolase_1"/>
</dbReference>
<dbReference type="PANTHER" id="PTHR43194">
    <property type="entry name" value="HYDROLASE ALPHA/BETA FOLD FAMILY"/>
    <property type="match status" value="1"/>
</dbReference>
<dbReference type="Gene3D" id="3.40.50.1820">
    <property type="entry name" value="alpha/beta hydrolase"/>
    <property type="match status" value="1"/>
</dbReference>
<evidence type="ECO:0000256" key="2">
    <source>
        <dbReference type="ARBA" id="ARBA00011245"/>
    </source>
</evidence>
<feature type="active site" description="Proton donor" evidence="5">
    <location>
        <position position="135"/>
    </location>
</feature>
<dbReference type="SUPFAM" id="SSF53474">
    <property type="entry name" value="alpha/beta-Hydrolases"/>
    <property type="match status" value="1"/>
</dbReference>
<organism evidence="7 8">
    <name type="scientific">Albimonas donghaensis</name>
    <dbReference type="NCBI Taxonomy" id="356660"/>
    <lineage>
        <taxon>Bacteria</taxon>
        <taxon>Pseudomonadati</taxon>
        <taxon>Pseudomonadota</taxon>
        <taxon>Alphaproteobacteria</taxon>
        <taxon>Rhodobacterales</taxon>
        <taxon>Paracoccaceae</taxon>
        <taxon>Albimonas</taxon>
    </lineage>
</organism>
<gene>
    <name evidence="5" type="primary">dhaA</name>
    <name evidence="7" type="ORF">SAMN05444336_110131</name>
</gene>
<dbReference type="EMBL" id="FNMZ01000010">
    <property type="protein sequence ID" value="SDX80709.1"/>
    <property type="molecule type" value="Genomic_DNA"/>
</dbReference>
<dbReference type="OrthoDB" id="9804723at2"/>
<protein>
    <recommendedName>
        <fullName evidence="3 5">Haloalkane dehalogenase</fullName>
        <ecNumber evidence="3 5">3.8.1.5</ecNumber>
    </recommendedName>
</protein>
<evidence type="ECO:0000313" key="8">
    <source>
        <dbReference type="Proteomes" id="UP000199118"/>
    </source>
</evidence>
<dbReference type="InterPro" id="IPR023594">
    <property type="entry name" value="Haloalkane_dehalogenase_2"/>
</dbReference>
<accession>A0A1H3ERZ7</accession>
<dbReference type="NCBIfam" id="NF002938">
    <property type="entry name" value="PRK03592.1"/>
    <property type="match status" value="1"/>
</dbReference>
<dbReference type="Pfam" id="PF00561">
    <property type="entry name" value="Abhydrolase_1"/>
    <property type="match status" value="1"/>
</dbReference>
<dbReference type="EC" id="3.8.1.5" evidence="3 5"/>
<evidence type="ECO:0000256" key="5">
    <source>
        <dbReference type="HAMAP-Rule" id="MF_01231"/>
    </source>
</evidence>
<evidence type="ECO:0000256" key="1">
    <source>
        <dbReference type="ARBA" id="ARBA00007213"/>
    </source>
</evidence>
<dbReference type="PANTHER" id="PTHR43194:SF2">
    <property type="entry name" value="PEROXISOMAL MEMBRANE PROTEIN LPX1"/>
    <property type="match status" value="1"/>
</dbReference>
<dbReference type="GO" id="GO:0018786">
    <property type="term" value="F:haloalkane dehalogenase activity"/>
    <property type="evidence" value="ECO:0007669"/>
    <property type="project" value="UniProtKB-UniRule"/>
</dbReference>
<feature type="active site" description="Proton acceptor" evidence="5">
    <location>
        <position position="275"/>
    </location>
</feature>
<evidence type="ECO:0000259" key="6">
    <source>
        <dbReference type="Pfam" id="PF00561"/>
    </source>
</evidence>
<feature type="domain" description="AB hydrolase-1" evidence="6">
    <location>
        <begin position="35"/>
        <end position="282"/>
    </location>
</feature>
<comment type="function">
    <text evidence="5">Catalyzes hydrolytic cleavage of carbon-halogen bonds in halogenated aliphatic compounds, leading to the formation of the corresponding primary alcohols, halide ions and protons.</text>
</comment>
<feature type="active site" description="Nucleophile" evidence="5">
    <location>
        <position position="111"/>
    </location>
</feature>
<dbReference type="RefSeq" id="WP_092684833.1">
    <property type="nucleotide sequence ID" value="NZ_FNMZ01000010.1"/>
</dbReference>
<dbReference type="STRING" id="356660.SAMN05444336_110131"/>
<dbReference type="HAMAP" id="MF_01231">
    <property type="entry name" value="Haloalk_dehal_type2"/>
    <property type="match status" value="1"/>
</dbReference>
<dbReference type="AlphaFoldDB" id="A0A1H3ERZ7"/>
<evidence type="ECO:0000313" key="7">
    <source>
        <dbReference type="EMBL" id="SDX80709.1"/>
    </source>
</evidence>
<dbReference type="Proteomes" id="UP000199118">
    <property type="component" value="Unassembled WGS sequence"/>
</dbReference>
<dbReference type="InterPro" id="IPR029058">
    <property type="entry name" value="AB_hydrolase_fold"/>
</dbReference>
<reference evidence="7 8" key="1">
    <citation type="submission" date="2016-10" db="EMBL/GenBank/DDBJ databases">
        <authorList>
            <person name="de Groot N.N."/>
        </authorList>
    </citation>
    <scope>NUCLEOTIDE SEQUENCE [LARGE SCALE GENOMIC DNA]</scope>
    <source>
        <strain evidence="7 8">DSM 17890</strain>
    </source>
</reference>
<evidence type="ECO:0000256" key="4">
    <source>
        <dbReference type="ARBA" id="ARBA00022801"/>
    </source>
</evidence>
<keyword evidence="4 5" id="KW-0378">Hydrolase</keyword>
<comment type="catalytic activity">
    <reaction evidence="5">
        <text>1-haloalkane + H2O = a halide anion + a primary alcohol + H(+)</text>
        <dbReference type="Rhea" id="RHEA:19081"/>
        <dbReference type="ChEBI" id="CHEBI:15377"/>
        <dbReference type="ChEBI" id="CHEBI:15378"/>
        <dbReference type="ChEBI" id="CHEBI:15734"/>
        <dbReference type="ChEBI" id="CHEBI:16042"/>
        <dbReference type="ChEBI" id="CHEBI:18060"/>
        <dbReference type="EC" id="3.8.1.5"/>
    </reaction>
</comment>
<proteinExistence type="inferred from homology"/>
<comment type="similarity">
    <text evidence="1 5">Belongs to the haloalkane dehalogenase family. Type 2 subfamily.</text>
</comment>
<comment type="subunit">
    <text evidence="2 5">Monomer.</text>
</comment>
<dbReference type="PRINTS" id="PR00412">
    <property type="entry name" value="EPOXHYDRLASE"/>
</dbReference>
<evidence type="ECO:0000256" key="3">
    <source>
        <dbReference type="ARBA" id="ARBA00012065"/>
    </source>
</evidence>